<keyword evidence="5" id="KW-0865">Zymogen</keyword>
<evidence type="ECO:0000256" key="6">
    <source>
        <dbReference type="ARBA" id="ARBA00023157"/>
    </source>
</evidence>
<dbReference type="InterPro" id="IPR039417">
    <property type="entry name" value="Peptidase_C1A_papain-like"/>
</dbReference>
<feature type="domain" description="Peptidase C1A papain C-terminal" evidence="8">
    <location>
        <begin position="104"/>
        <end position="317"/>
    </location>
</feature>
<dbReference type="Pfam" id="PF08246">
    <property type="entry name" value="Inhibitor_I29"/>
    <property type="match status" value="1"/>
</dbReference>
<dbReference type="InterPro" id="IPR038765">
    <property type="entry name" value="Papain-like_cys_pep_sf"/>
</dbReference>
<dbReference type="SUPFAM" id="SSF54001">
    <property type="entry name" value="Cysteine proteinases"/>
    <property type="match status" value="1"/>
</dbReference>
<dbReference type="CDD" id="cd02248">
    <property type="entry name" value="Peptidase_C1A"/>
    <property type="match status" value="1"/>
</dbReference>
<evidence type="ECO:0000256" key="2">
    <source>
        <dbReference type="ARBA" id="ARBA00022670"/>
    </source>
</evidence>
<comment type="similarity">
    <text evidence="1">Belongs to the peptidase C1 family.</text>
</comment>
<evidence type="ECO:0000256" key="4">
    <source>
        <dbReference type="ARBA" id="ARBA00022807"/>
    </source>
</evidence>
<proteinExistence type="evidence at transcript level"/>
<keyword evidence="3" id="KW-0378">Hydrolase</keyword>
<reference evidence="10" key="1">
    <citation type="journal article" date="2004" name="J. Comp. Physiol. B">
        <title>Molecular and enzymatic properties of a cathepsin L-like proteinase with distinct substrate specificity from northern shrimp (Pandalus borealis).</title>
        <authorList>
            <person name="Aoki H."/>
            <person name="Ahsan M.N."/>
            <person name="Watabe S."/>
        </authorList>
    </citation>
    <scope>NUCLEOTIDE SEQUENCE</scope>
    <source>
        <tissue evidence="10">Hepatopancreas</tissue>
    </source>
</reference>
<dbReference type="GO" id="GO:0006508">
    <property type="term" value="P:proteolysis"/>
    <property type="evidence" value="ECO:0007669"/>
    <property type="project" value="UniProtKB-KW"/>
</dbReference>
<feature type="signal peptide" evidence="7">
    <location>
        <begin position="1"/>
        <end position="15"/>
    </location>
</feature>
<evidence type="ECO:0000256" key="5">
    <source>
        <dbReference type="ARBA" id="ARBA00023145"/>
    </source>
</evidence>
<dbReference type="PANTHER" id="PTHR12411">
    <property type="entry name" value="CYSTEINE PROTEASE FAMILY C1-RELATED"/>
    <property type="match status" value="1"/>
</dbReference>
<dbReference type="Pfam" id="PF00112">
    <property type="entry name" value="Peptidase_C1"/>
    <property type="match status" value="1"/>
</dbReference>
<dbReference type="InterPro" id="IPR013128">
    <property type="entry name" value="Peptidase_C1A"/>
</dbReference>
<dbReference type="MEROPS" id="C01.030"/>
<evidence type="ECO:0000259" key="9">
    <source>
        <dbReference type="SMART" id="SM00848"/>
    </source>
</evidence>
<dbReference type="PROSITE" id="PS00139">
    <property type="entry name" value="THIOL_PROTEASE_CYS"/>
    <property type="match status" value="1"/>
</dbReference>
<protein>
    <submittedName>
        <fullName evidence="10">Cathepsin L</fullName>
    </submittedName>
</protein>
<dbReference type="GO" id="GO:0008234">
    <property type="term" value="F:cysteine-type peptidase activity"/>
    <property type="evidence" value="ECO:0007669"/>
    <property type="project" value="UniProtKB-KW"/>
</dbReference>
<evidence type="ECO:0000256" key="1">
    <source>
        <dbReference type="ARBA" id="ARBA00008455"/>
    </source>
</evidence>
<dbReference type="SMART" id="SM00848">
    <property type="entry name" value="Inhibitor_I29"/>
    <property type="match status" value="1"/>
</dbReference>
<dbReference type="InterPro" id="IPR000169">
    <property type="entry name" value="Pept_cys_AS"/>
</dbReference>
<dbReference type="InterPro" id="IPR013201">
    <property type="entry name" value="Prot_inhib_I29"/>
</dbReference>
<evidence type="ECO:0000259" key="8">
    <source>
        <dbReference type="SMART" id="SM00645"/>
    </source>
</evidence>
<dbReference type="FunFam" id="3.90.70.10:FF:000006">
    <property type="entry name" value="Cathepsin S"/>
    <property type="match status" value="1"/>
</dbReference>
<feature type="domain" description="Cathepsin propeptide inhibitor" evidence="9">
    <location>
        <begin position="18"/>
        <end position="78"/>
    </location>
</feature>
<dbReference type="AlphaFoldDB" id="Q86GF6"/>
<dbReference type="PRINTS" id="PR00705">
    <property type="entry name" value="PAPAIN"/>
</dbReference>
<dbReference type="SMART" id="SM00645">
    <property type="entry name" value="Pept_C1"/>
    <property type="match status" value="1"/>
</dbReference>
<evidence type="ECO:0000256" key="3">
    <source>
        <dbReference type="ARBA" id="ARBA00022801"/>
    </source>
</evidence>
<dbReference type="PROSITE" id="PS00640">
    <property type="entry name" value="THIOL_PROTEASE_ASN"/>
    <property type="match status" value="1"/>
</dbReference>
<organism evidence="10">
    <name type="scientific">Pandalus borealis</name>
    <name type="common">Northern red shrimp</name>
    <dbReference type="NCBI Taxonomy" id="6703"/>
    <lineage>
        <taxon>Eukaryota</taxon>
        <taxon>Metazoa</taxon>
        <taxon>Ecdysozoa</taxon>
        <taxon>Arthropoda</taxon>
        <taxon>Crustacea</taxon>
        <taxon>Multicrustacea</taxon>
        <taxon>Malacostraca</taxon>
        <taxon>Eumalacostraca</taxon>
        <taxon>Eucarida</taxon>
        <taxon>Decapoda</taxon>
        <taxon>Pleocyemata</taxon>
        <taxon>Caridea</taxon>
        <taxon>Pandaloidea</taxon>
        <taxon>Pandalidae</taxon>
        <taxon>Pandalus</taxon>
    </lineage>
</organism>
<gene>
    <name evidence="10" type="primary">PbCtL</name>
</gene>
<accession>Q86GF6</accession>
<evidence type="ECO:0000313" key="10">
    <source>
        <dbReference type="EMBL" id="BAC65418.1"/>
    </source>
</evidence>
<keyword evidence="2" id="KW-0645">Protease</keyword>
<keyword evidence="6" id="KW-1015">Disulfide bond</keyword>
<dbReference type="EMBL" id="AB091670">
    <property type="protein sequence ID" value="BAC65418.1"/>
    <property type="molecule type" value="mRNA"/>
</dbReference>
<dbReference type="InterPro" id="IPR025661">
    <property type="entry name" value="Pept_asp_AS"/>
</dbReference>
<dbReference type="Gene3D" id="3.90.70.10">
    <property type="entry name" value="Cysteine proteinases"/>
    <property type="match status" value="1"/>
</dbReference>
<evidence type="ECO:0000256" key="7">
    <source>
        <dbReference type="SAM" id="SignalP"/>
    </source>
</evidence>
<dbReference type="InterPro" id="IPR000668">
    <property type="entry name" value="Peptidase_C1A_C"/>
</dbReference>
<keyword evidence="7" id="KW-0732">Signal</keyword>
<feature type="chain" id="PRO_5012452362" evidence="7">
    <location>
        <begin position="16"/>
        <end position="318"/>
    </location>
</feature>
<keyword evidence="4" id="KW-0788">Thiol protease</keyword>
<name>Q86GF6_PANBO</name>
<sequence>MKVLLFLCGLAIVAASEWENFKLTHAKVYTHGKEDLYRRSIFENNQKVVEEHNERFRQGLVTFDLKMNRFGDMTTEEFVSQMTGLNKVERTVGKVFAHYPEVERADTVDWRDKGAVTPVKDQGQCGSCWAFSTTGALEGAHFLKHGDLVSLSEQNLVDCSTENSGCNGGVVQWAYDYIKSNNGIDTESSYPYEAQDLTCRFDAAHVGATVTGYADIPYADEVTQASAVHDDGPVSVCIDAGHNSFQLYSSGVYYEPNCNPSSINHAVLPVGYGTEEGSDYWLIKNSWGTGWGLSGYMKLTRNKSNHCGVATQSCYPNV</sequence>